<evidence type="ECO:0000256" key="8">
    <source>
        <dbReference type="ARBA" id="ARBA00023014"/>
    </source>
</evidence>
<evidence type="ECO:0000259" key="11">
    <source>
        <dbReference type="PROSITE" id="PS51918"/>
    </source>
</evidence>
<keyword evidence="13" id="KW-1185">Reference proteome</keyword>
<evidence type="ECO:0000313" key="13">
    <source>
        <dbReference type="Proteomes" id="UP001142175"/>
    </source>
</evidence>
<dbReference type="AlphaFoldDB" id="A0A9X2P3X6"/>
<dbReference type="Pfam" id="PF04055">
    <property type="entry name" value="Radical_SAM"/>
    <property type="match status" value="1"/>
</dbReference>
<keyword evidence="4 10" id="KW-0349">Heme</keyword>
<dbReference type="InterPro" id="IPR004559">
    <property type="entry name" value="HemW-like"/>
</dbReference>
<evidence type="ECO:0000256" key="2">
    <source>
        <dbReference type="ARBA" id="ARBA00006100"/>
    </source>
</evidence>
<dbReference type="Proteomes" id="UP001142175">
    <property type="component" value="Unassembled WGS sequence"/>
</dbReference>
<dbReference type="SFLD" id="SFLDF00288">
    <property type="entry name" value="HemN-like__clustered_with_nucl"/>
    <property type="match status" value="1"/>
</dbReference>
<dbReference type="NCBIfam" id="TIGR00539">
    <property type="entry name" value="hemN_rel"/>
    <property type="match status" value="1"/>
</dbReference>
<keyword evidence="6 10" id="KW-0479">Metal-binding</keyword>
<proteinExistence type="inferred from homology"/>
<evidence type="ECO:0000256" key="3">
    <source>
        <dbReference type="ARBA" id="ARBA00017228"/>
    </source>
</evidence>
<keyword evidence="7 10" id="KW-0408">Iron</keyword>
<evidence type="ECO:0000256" key="9">
    <source>
        <dbReference type="ARBA" id="ARBA00023186"/>
    </source>
</evidence>
<dbReference type="GO" id="GO:0051539">
    <property type="term" value="F:4 iron, 4 sulfur cluster binding"/>
    <property type="evidence" value="ECO:0007669"/>
    <property type="project" value="UniProtKB-UniRule"/>
</dbReference>
<name>A0A9X2P3X6_9BACT</name>
<keyword evidence="5 10" id="KW-0949">S-adenosyl-L-methionine</keyword>
<comment type="subcellular location">
    <subcellularLocation>
        <location evidence="10">Cytoplasm</location>
    </subcellularLocation>
</comment>
<protein>
    <recommendedName>
        <fullName evidence="3 10">Heme chaperone HemW</fullName>
    </recommendedName>
</protein>
<dbReference type="CDD" id="cd01335">
    <property type="entry name" value="Radical_SAM"/>
    <property type="match status" value="1"/>
</dbReference>
<dbReference type="InterPro" id="IPR007197">
    <property type="entry name" value="rSAM"/>
</dbReference>
<dbReference type="SMART" id="SM00729">
    <property type="entry name" value="Elp3"/>
    <property type="match status" value="1"/>
</dbReference>
<dbReference type="SUPFAM" id="SSF102114">
    <property type="entry name" value="Radical SAM enzymes"/>
    <property type="match status" value="1"/>
</dbReference>
<dbReference type="InterPro" id="IPR034505">
    <property type="entry name" value="Coproporphyrinogen-III_oxidase"/>
</dbReference>
<dbReference type="PROSITE" id="PS51918">
    <property type="entry name" value="RADICAL_SAM"/>
    <property type="match status" value="1"/>
</dbReference>
<dbReference type="InterPro" id="IPR013785">
    <property type="entry name" value="Aldolase_TIM"/>
</dbReference>
<dbReference type="RefSeq" id="WP_258422082.1">
    <property type="nucleotide sequence ID" value="NZ_JANSUY010000002.1"/>
</dbReference>
<dbReference type="GO" id="GO:0004109">
    <property type="term" value="F:coproporphyrinogen oxidase activity"/>
    <property type="evidence" value="ECO:0007669"/>
    <property type="project" value="InterPro"/>
</dbReference>
<comment type="caution">
    <text evidence="12">The sequence shown here is derived from an EMBL/GenBank/DDBJ whole genome shotgun (WGS) entry which is preliminary data.</text>
</comment>
<dbReference type="PANTHER" id="PTHR13932:SF5">
    <property type="entry name" value="RADICAL S-ADENOSYL METHIONINE DOMAIN-CONTAINING PROTEIN 1, MITOCHONDRIAL"/>
    <property type="match status" value="1"/>
</dbReference>
<gene>
    <name evidence="12" type="primary">hemW</name>
    <name evidence="12" type="ORF">NU887_04035</name>
</gene>
<dbReference type="EMBL" id="JANSUY010000002">
    <property type="protein sequence ID" value="MCR9014191.1"/>
    <property type="molecule type" value="Genomic_DNA"/>
</dbReference>
<comment type="cofactor">
    <cofactor evidence="1">
        <name>[4Fe-4S] cluster</name>
        <dbReference type="ChEBI" id="CHEBI:49883"/>
    </cofactor>
</comment>
<keyword evidence="10" id="KW-0004">4Fe-4S</keyword>
<keyword evidence="9 10" id="KW-0143">Chaperone</keyword>
<dbReference type="Gene3D" id="3.20.20.70">
    <property type="entry name" value="Aldolase class I"/>
    <property type="match status" value="1"/>
</dbReference>
<evidence type="ECO:0000256" key="6">
    <source>
        <dbReference type="ARBA" id="ARBA00022723"/>
    </source>
</evidence>
<accession>A0A9X2P3X6</accession>
<dbReference type="InterPro" id="IPR058240">
    <property type="entry name" value="rSAM_sf"/>
</dbReference>
<evidence type="ECO:0000256" key="5">
    <source>
        <dbReference type="ARBA" id="ARBA00022691"/>
    </source>
</evidence>
<feature type="domain" description="Radical SAM core" evidence="11">
    <location>
        <begin position="1"/>
        <end position="231"/>
    </location>
</feature>
<evidence type="ECO:0000256" key="7">
    <source>
        <dbReference type="ARBA" id="ARBA00023004"/>
    </source>
</evidence>
<dbReference type="GO" id="GO:0046872">
    <property type="term" value="F:metal ion binding"/>
    <property type="evidence" value="ECO:0007669"/>
    <property type="project" value="UniProtKB-UniRule"/>
</dbReference>
<evidence type="ECO:0000313" key="12">
    <source>
        <dbReference type="EMBL" id="MCR9014191.1"/>
    </source>
</evidence>
<organism evidence="12 13">
    <name type="scientific">Aquiflexum gelatinilyticum</name>
    <dbReference type="NCBI Taxonomy" id="2961943"/>
    <lineage>
        <taxon>Bacteria</taxon>
        <taxon>Pseudomonadati</taxon>
        <taxon>Bacteroidota</taxon>
        <taxon>Cytophagia</taxon>
        <taxon>Cytophagales</taxon>
        <taxon>Cyclobacteriaceae</taxon>
        <taxon>Aquiflexum</taxon>
    </lineage>
</organism>
<dbReference type="SFLD" id="SFLDF00562">
    <property type="entry name" value="HemN-like__clustered_with_heat"/>
    <property type="match status" value="1"/>
</dbReference>
<reference evidence="12" key="1">
    <citation type="submission" date="2022-08" db="EMBL/GenBank/DDBJ databases">
        <authorList>
            <person name="Zhang D."/>
        </authorList>
    </citation>
    <scope>NUCLEOTIDE SEQUENCE</scope>
    <source>
        <strain evidence="12">XJ19-11</strain>
    </source>
</reference>
<dbReference type="SFLD" id="SFLDS00029">
    <property type="entry name" value="Radical_SAM"/>
    <property type="match status" value="1"/>
</dbReference>
<dbReference type="SFLD" id="SFLDG01065">
    <property type="entry name" value="anaerobic_coproporphyrinogen-I"/>
    <property type="match status" value="1"/>
</dbReference>
<evidence type="ECO:0000256" key="10">
    <source>
        <dbReference type="RuleBase" id="RU364116"/>
    </source>
</evidence>
<dbReference type="InterPro" id="IPR006638">
    <property type="entry name" value="Elp3/MiaA/NifB-like_rSAM"/>
</dbReference>
<comment type="function">
    <text evidence="10">Probably acts as a heme chaperone, transferring heme to an unknown acceptor. Binds one molecule of heme per monomer, possibly covalently. Binds 1 [4Fe-4S] cluster. The cluster is coordinated with 3 cysteines and an exchangeable S-adenosyl-L-methionine.</text>
</comment>
<sequence>MSGIYIHIPFCKQACHYCDFHFSTSKVLIEEMVDSICTELVLRKDFLPKKTPVRTVYFGGGTPSLLSKTHLEKILETITKWYSLDLEEVTLEANPDDLSISNLQNWKALGIDRLSIGIQTFDPEILKFYNRAHNAEESLKAIESAKSTGFEKLSVDLIYGFPSSNHDVWKKDLEIALSQNPGHISSYCLTLEPKTALGNWHKKGKYQAASEDFAAEQFEILMQSMEDSGYIQYEISNFGKLGQFALHNTNYWLGVPYLGIGPSAHSFDGKSRGSNIAHNAQYINKLKTGESIYAKEILSDEDAANDYILTSLRTIWGTDINYLKNSSCYDLAFLKLDTIKMLMQEKLILEETNKIILTKKGRLLADSIAESLFLP</sequence>
<dbReference type="PANTHER" id="PTHR13932">
    <property type="entry name" value="COPROPORPHYRINIGEN III OXIDASE"/>
    <property type="match status" value="1"/>
</dbReference>
<dbReference type="GO" id="GO:0006779">
    <property type="term" value="P:porphyrin-containing compound biosynthetic process"/>
    <property type="evidence" value="ECO:0007669"/>
    <property type="project" value="InterPro"/>
</dbReference>
<keyword evidence="10" id="KW-0963">Cytoplasm</keyword>
<evidence type="ECO:0000256" key="4">
    <source>
        <dbReference type="ARBA" id="ARBA00022617"/>
    </source>
</evidence>
<keyword evidence="8 10" id="KW-0411">Iron-sulfur</keyword>
<evidence type="ECO:0000256" key="1">
    <source>
        <dbReference type="ARBA" id="ARBA00001966"/>
    </source>
</evidence>
<comment type="similarity">
    <text evidence="2">Belongs to the anaerobic coproporphyrinogen-III oxidase family. HemW subfamily.</text>
</comment>
<dbReference type="GO" id="GO:0005737">
    <property type="term" value="C:cytoplasm"/>
    <property type="evidence" value="ECO:0007669"/>
    <property type="project" value="UniProtKB-SubCell"/>
</dbReference>